<reference evidence="5" key="1">
    <citation type="submission" date="2006-12" db="EMBL/GenBank/DDBJ databases">
        <title>Complete sequence of chromosome 1 of Paracoccus denitrificans PD1222.</title>
        <authorList>
            <person name="Copeland A."/>
            <person name="Lucas S."/>
            <person name="Lapidus A."/>
            <person name="Barry K."/>
            <person name="Detter J.C."/>
            <person name="Glavina del Rio T."/>
            <person name="Hammon N."/>
            <person name="Israni S."/>
            <person name="Dalin E."/>
            <person name="Tice H."/>
            <person name="Pitluck S."/>
            <person name="Munk A.C."/>
            <person name="Brettin T."/>
            <person name="Bruce D."/>
            <person name="Han C."/>
            <person name="Tapia R."/>
            <person name="Gilna P."/>
            <person name="Schmutz J."/>
            <person name="Larimer F."/>
            <person name="Land M."/>
            <person name="Hauser L."/>
            <person name="Kyrpides N."/>
            <person name="Lykidis A."/>
            <person name="Spiro S."/>
            <person name="Richardson D.J."/>
            <person name="Moir J.W.B."/>
            <person name="Ferguson S.J."/>
            <person name="van Spanning R.J.M."/>
            <person name="Richardson P."/>
        </authorList>
    </citation>
    <scope>NUCLEOTIDE SEQUENCE [LARGE SCALE GENOMIC DNA]</scope>
    <source>
        <strain evidence="5">Pd 1222</strain>
    </source>
</reference>
<dbReference type="InterPro" id="IPR016181">
    <property type="entry name" value="Acyl_CoA_acyltransferase"/>
</dbReference>
<gene>
    <name evidence="4" type="ordered locus">Pden_1461</name>
</gene>
<dbReference type="PANTHER" id="PTHR43877">
    <property type="entry name" value="AMINOALKYLPHOSPHONATE N-ACETYLTRANSFERASE-RELATED-RELATED"/>
    <property type="match status" value="1"/>
</dbReference>
<dbReference type="KEGG" id="pde:Pden_1461"/>
<sequence length="150" mass="16856">MQEIEIRPIGSIDHDDWVALWRENLAYFNAGDAAVTAIPTIWQRLLTPDVPLAGWLILLRGHPAGLAHVVLRQHTFSSRPVGVLEDLWITSGARREGLGRAVVTHLAEEGRTQGWSRLEWETDEDNLAARSLYDALADPLPLKRYQIGFV</sequence>
<dbReference type="Proteomes" id="UP000000361">
    <property type="component" value="Chromosome 1"/>
</dbReference>
<dbReference type="EMBL" id="CP000489">
    <property type="protein sequence ID" value="ABL69561.1"/>
    <property type="molecule type" value="Genomic_DNA"/>
</dbReference>
<protein>
    <submittedName>
        <fullName evidence="4">GCN5-related N-acetyltransferase</fullName>
    </submittedName>
</protein>
<dbReference type="PROSITE" id="PS51186">
    <property type="entry name" value="GNAT"/>
    <property type="match status" value="1"/>
</dbReference>
<dbReference type="GeneID" id="93449834"/>
<evidence type="ECO:0000256" key="2">
    <source>
        <dbReference type="ARBA" id="ARBA00023315"/>
    </source>
</evidence>
<evidence type="ECO:0000313" key="4">
    <source>
        <dbReference type="EMBL" id="ABL69561.1"/>
    </source>
</evidence>
<dbReference type="GO" id="GO:0016747">
    <property type="term" value="F:acyltransferase activity, transferring groups other than amino-acyl groups"/>
    <property type="evidence" value="ECO:0007669"/>
    <property type="project" value="InterPro"/>
</dbReference>
<evidence type="ECO:0000256" key="1">
    <source>
        <dbReference type="ARBA" id="ARBA00022679"/>
    </source>
</evidence>
<keyword evidence="5" id="KW-1185">Reference proteome</keyword>
<dbReference type="CDD" id="cd04301">
    <property type="entry name" value="NAT_SF"/>
    <property type="match status" value="1"/>
</dbReference>
<organism evidence="4 5">
    <name type="scientific">Paracoccus denitrificans (strain Pd 1222)</name>
    <dbReference type="NCBI Taxonomy" id="318586"/>
    <lineage>
        <taxon>Bacteria</taxon>
        <taxon>Pseudomonadati</taxon>
        <taxon>Pseudomonadota</taxon>
        <taxon>Alphaproteobacteria</taxon>
        <taxon>Rhodobacterales</taxon>
        <taxon>Paracoccaceae</taxon>
        <taxon>Paracoccus</taxon>
    </lineage>
</organism>
<dbReference type="Pfam" id="PF00583">
    <property type="entry name" value="Acetyltransf_1"/>
    <property type="match status" value="1"/>
</dbReference>
<keyword evidence="1 4" id="KW-0808">Transferase</keyword>
<keyword evidence="2" id="KW-0012">Acyltransferase</keyword>
<dbReference type="AlphaFoldDB" id="A1B217"/>
<dbReference type="InterPro" id="IPR050832">
    <property type="entry name" value="Bact_Acetyltransf"/>
</dbReference>
<feature type="domain" description="N-acetyltransferase" evidence="3">
    <location>
        <begin position="4"/>
        <end position="150"/>
    </location>
</feature>
<evidence type="ECO:0000313" key="5">
    <source>
        <dbReference type="Proteomes" id="UP000000361"/>
    </source>
</evidence>
<dbReference type="Gene3D" id="3.40.630.30">
    <property type="match status" value="1"/>
</dbReference>
<dbReference type="EnsemblBacteria" id="ABL69561">
    <property type="protein sequence ID" value="ABL69561"/>
    <property type="gene ID" value="Pden_1461"/>
</dbReference>
<proteinExistence type="predicted"/>
<dbReference type="InterPro" id="IPR000182">
    <property type="entry name" value="GNAT_dom"/>
</dbReference>
<name>A1B217_PARDP</name>
<dbReference type="eggNOG" id="COG0456">
    <property type="taxonomic scope" value="Bacteria"/>
</dbReference>
<dbReference type="SUPFAM" id="SSF55729">
    <property type="entry name" value="Acyl-CoA N-acyltransferases (Nat)"/>
    <property type="match status" value="1"/>
</dbReference>
<dbReference type="HOGENOM" id="CLU_013985_32_1_5"/>
<accession>A1B217</accession>
<dbReference type="OrthoDB" id="9805924at2"/>
<dbReference type="RefSeq" id="WP_011747779.1">
    <property type="nucleotide sequence ID" value="NC_008686.1"/>
</dbReference>
<evidence type="ECO:0000259" key="3">
    <source>
        <dbReference type="PROSITE" id="PS51186"/>
    </source>
</evidence>